<dbReference type="AlphaFoldDB" id="A0AAP0E2W7"/>
<dbReference type="PROSITE" id="PS51999">
    <property type="entry name" value="ZF_GRF"/>
    <property type="match status" value="1"/>
</dbReference>
<evidence type="ECO:0000256" key="4">
    <source>
        <dbReference type="PROSITE-ProRule" id="PRU01343"/>
    </source>
</evidence>
<evidence type="ECO:0000256" key="1">
    <source>
        <dbReference type="ARBA" id="ARBA00022723"/>
    </source>
</evidence>
<gene>
    <name evidence="6" type="ORF">Scep_030298</name>
</gene>
<keyword evidence="2 4" id="KW-0863">Zinc-finger</keyword>
<keyword evidence="7" id="KW-1185">Reference proteome</keyword>
<proteinExistence type="predicted"/>
<evidence type="ECO:0000256" key="2">
    <source>
        <dbReference type="ARBA" id="ARBA00022771"/>
    </source>
</evidence>
<evidence type="ECO:0000259" key="5">
    <source>
        <dbReference type="PROSITE" id="PS51999"/>
    </source>
</evidence>
<dbReference type="GO" id="GO:0008270">
    <property type="term" value="F:zinc ion binding"/>
    <property type="evidence" value="ECO:0007669"/>
    <property type="project" value="UniProtKB-KW"/>
</dbReference>
<sequence length="201" mass="22895">MGGPHTDKMKATVTCYSAHHYTKHSSSRADVLSSLLRMVWTLLCPRPEALHTPSICLILYSTPHLEDQRKQGIPDLEDQGKKPRYQGKTMTGEKRYWECGSKYYFVDDCIWNERCSKYAIGFCVIRRVTKEGPNKGKFFYGCTNGFPNGPCKFFVWTDLYAPRLAMTYALTSVLNQVNCGEDVCVVTTTCTFETVSGRQRI</sequence>
<evidence type="ECO:0000256" key="3">
    <source>
        <dbReference type="ARBA" id="ARBA00022833"/>
    </source>
</evidence>
<dbReference type="Pfam" id="PF06839">
    <property type="entry name" value="Zn_ribbon_GRF"/>
    <property type="match status" value="1"/>
</dbReference>
<dbReference type="InterPro" id="IPR010666">
    <property type="entry name" value="Znf_GRF"/>
</dbReference>
<evidence type="ECO:0000313" key="7">
    <source>
        <dbReference type="Proteomes" id="UP001419268"/>
    </source>
</evidence>
<reference evidence="6 7" key="1">
    <citation type="submission" date="2024-01" db="EMBL/GenBank/DDBJ databases">
        <title>Genome assemblies of Stephania.</title>
        <authorList>
            <person name="Yang L."/>
        </authorList>
    </citation>
    <scope>NUCLEOTIDE SEQUENCE [LARGE SCALE GENOMIC DNA]</scope>
    <source>
        <strain evidence="6">JXDWG</strain>
        <tissue evidence="6">Leaf</tissue>
    </source>
</reference>
<keyword evidence="1" id="KW-0479">Metal-binding</keyword>
<evidence type="ECO:0000313" key="6">
    <source>
        <dbReference type="EMBL" id="KAK9083827.1"/>
    </source>
</evidence>
<dbReference type="EMBL" id="JBBNAG010000013">
    <property type="protein sequence ID" value="KAK9083827.1"/>
    <property type="molecule type" value="Genomic_DNA"/>
</dbReference>
<dbReference type="Proteomes" id="UP001419268">
    <property type="component" value="Unassembled WGS sequence"/>
</dbReference>
<feature type="domain" description="GRF-type" evidence="5">
    <location>
        <begin position="115"/>
        <end position="160"/>
    </location>
</feature>
<protein>
    <recommendedName>
        <fullName evidence="5">GRF-type domain-containing protein</fullName>
    </recommendedName>
</protein>
<accession>A0AAP0E2W7</accession>
<name>A0AAP0E2W7_9MAGN</name>
<comment type="caution">
    <text evidence="6">The sequence shown here is derived from an EMBL/GenBank/DDBJ whole genome shotgun (WGS) entry which is preliminary data.</text>
</comment>
<keyword evidence="3" id="KW-0862">Zinc</keyword>
<organism evidence="6 7">
    <name type="scientific">Stephania cephalantha</name>
    <dbReference type="NCBI Taxonomy" id="152367"/>
    <lineage>
        <taxon>Eukaryota</taxon>
        <taxon>Viridiplantae</taxon>
        <taxon>Streptophyta</taxon>
        <taxon>Embryophyta</taxon>
        <taxon>Tracheophyta</taxon>
        <taxon>Spermatophyta</taxon>
        <taxon>Magnoliopsida</taxon>
        <taxon>Ranunculales</taxon>
        <taxon>Menispermaceae</taxon>
        <taxon>Menispermoideae</taxon>
        <taxon>Cissampelideae</taxon>
        <taxon>Stephania</taxon>
    </lineage>
</organism>